<sequence>MLMNIVSSLKVGIVGTGYAAQKRAEAIKADRRTELVAVTGNTPEQIADFCQTFNIQRVDSWVRLVDMTELDLIFVCTINRDCGAIALAAIGAGKHVVVEYPLALEAKLAAQIIELATAKEKLLHVEHMEIIGGLHQAIKQYLPHIGRVFYARYATISAQKSDRYSWKYNKDTFGFPLAAALSRIHRLTDLFGRVESVNCRNRYWEEVGSHYFTACMCNARLNFENGIVAEVIYGKGDVFHHSDRTLEIYGEEGTILFEGEKGKLIKNKIATEIPVTSRRGLFAKDTAMVLDYLFDGQPLYIQPQASLYALEIANAAQKSSFQNKIVNL</sequence>
<dbReference type="Proteomes" id="UP000729733">
    <property type="component" value="Unassembled WGS sequence"/>
</dbReference>
<dbReference type="InterPro" id="IPR036291">
    <property type="entry name" value="NAD(P)-bd_dom_sf"/>
</dbReference>
<evidence type="ECO:0000313" key="4">
    <source>
        <dbReference type="EMBL" id="MCC0175642.1"/>
    </source>
</evidence>
<dbReference type="SUPFAM" id="SSF55347">
    <property type="entry name" value="Glyceraldehyde-3-phosphate dehydrogenase-like, C-terminal domain"/>
    <property type="match status" value="1"/>
</dbReference>
<protein>
    <submittedName>
        <fullName evidence="4">Gfo/Idh/MocA family oxidoreductase</fullName>
    </submittedName>
</protein>
<accession>A0A964BMV8</accession>
<comment type="caution">
    <text evidence="4">The sequence shown here is derived from an EMBL/GenBank/DDBJ whole genome shotgun (WGS) entry which is preliminary data.</text>
</comment>
<dbReference type="Pfam" id="PF02894">
    <property type="entry name" value="GFO_IDH_MocA_C"/>
    <property type="match status" value="1"/>
</dbReference>
<evidence type="ECO:0000259" key="3">
    <source>
        <dbReference type="Pfam" id="PF02894"/>
    </source>
</evidence>
<dbReference type="InterPro" id="IPR004104">
    <property type="entry name" value="Gfo/Idh/MocA-like_OxRdtase_C"/>
</dbReference>
<dbReference type="GO" id="GO:0000166">
    <property type="term" value="F:nucleotide binding"/>
    <property type="evidence" value="ECO:0007669"/>
    <property type="project" value="InterPro"/>
</dbReference>
<proteinExistence type="inferred from homology"/>
<dbReference type="Gene3D" id="3.40.50.720">
    <property type="entry name" value="NAD(P)-binding Rossmann-like Domain"/>
    <property type="match status" value="1"/>
</dbReference>
<dbReference type="Pfam" id="PF01408">
    <property type="entry name" value="GFO_IDH_MocA"/>
    <property type="match status" value="1"/>
</dbReference>
<dbReference type="Gene3D" id="3.30.360.10">
    <property type="entry name" value="Dihydrodipicolinate Reductase, domain 2"/>
    <property type="match status" value="1"/>
</dbReference>
<dbReference type="RefSeq" id="WP_229638644.1">
    <property type="nucleotide sequence ID" value="NZ_JADWDC010000002.1"/>
</dbReference>
<reference evidence="4" key="1">
    <citation type="journal article" date="2021" name="Antonie Van Leeuwenhoek">
        <title>Draft genome and description of Waterburya agarophytonicola gen. nov. sp. nov. (Pleurocapsales, Cyanobacteria): a seaweed symbiont.</title>
        <authorList>
            <person name="Bonthond G."/>
            <person name="Shalygin S."/>
            <person name="Bayer T."/>
            <person name="Weinberger F."/>
        </authorList>
    </citation>
    <scope>NUCLEOTIDE SEQUENCE</scope>
    <source>
        <strain evidence="4">KI4</strain>
    </source>
</reference>
<keyword evidence="5" id="KW-1185">Reference proteome</keyword>
<organism evidence="4 5">
    <name type="scientific">Waterburya agarophytonicola KI4</name>
    <dbReference type="NCBI Taxonomy" id="2874699"/>
    <lineage>
        <taxon>Bacteria</taxon>
        <taxon>Bacillati</taxon>
        <taxon>Cyanobacteriota</taxon>
        <taxon>Cyanophyceae</taxon>
        <taxon>Pleurocapsales</taxon>
        <taxon>Hyellaceae</taxon>
        <taxon>Waterburya</taxon>
        <taxon>Waterburya agarophytonicola</taxon>
    </lineage>
</organism>
<evidence type="ECO:0000313" key="5">
    <source>
        <dbReference type="Proteomes" id="UP000729733"/>
    </source>
</evidence>
<dbReference type="InterPro" id="IPR000683">
    <property type="entry name" value="Gfo/Idh/MocA-like_OxRdtase_N"/>
</dbReference>
<dbReference type="InterPro" id="IPR051450">
    <property type="entry name" value="Gfo/Idh/MocA_Oxidoreductases"/>
</dbReference>
<gene>
    <name evidence="4" type="ORF">I4641_01435</name>
</gene>
<dbReference type="AlphaFoldDB" id="A0A964BMV8"/>
<comment type="similarity">
    <text evidence="1">Belongs to the Gfo/Idh/MocA family.</text>
</comment>
<dbReference type="SUPFAM" id="SSF51735">
    <property type="entry name" value="NAD(P)-binding Rossmann-fold domains"/>
    <property type="match status" value="1"/>
</dbReference>
<evidence type="ECO:0000256" key="1">
    <source>
        <dbReference type="ARBA" id="ARBA00010928"/>
    </source>
</evidence>
<feature type="domain" description="Gfo/Idh/MocA-like oxidoreductase N-terminal" evidence="2">
    <location>
        <begin position="9"/>
        <end position="127"/>
    </location>
</feature>
<dbReference type="PANTHER" id="PTHR43377">
    <property type="entry name" value="BILIVERDIN REDUCTASE A"/>
    <property type="match status" value="1"/>
</dbReference>
<dbReference type="EMBL" id="JADWDC010000002">
    <property type="protein sequence ID" value="MCC0175642.1"/>
    <property type="molecule type" value="Genomic_DNA"/>
</dbReference>
<dbReference type="PANTHER" id="PTHR43377:SF10">
    <property type="entry name" value="BILIVERDIN REDUCTASE"/>
    <property type="match status" value="1"/>
</dbReference>
<name>A0A964BMV8_9CYAN</name>
<evidence type="ECO:0000259" key="2">
    <source>
        <dbReference type="Pfam" id="PF01408"/>
    </source>
</evidence>
<feature type="domain" description="Gfo/Idh/MocA-like oxidoreductase C-terminal" evidence="3">
    <location>
        <begin position="145"/>
        <end position="328"/>
    </location>
</feature>